<evidence type="ECO:0000256" key="2">
    <source>
        <dbReference type="ARBA" id="ARBA00022692"/>
    </source>
</evidence>
<feature type="transmembrane region" description="Helical" evidence="6">
    <location>
        <begin position="93"/>
        <end position="113"/>
    </location>
</feature>
<name>A0A9P5UDP3_9AGAR</name>
<dbReference type="Proteomes" id="UP000772434">
    <property type="component" value="Unassembled WGS sequence"/>
</dbReference>
<feature type="transmembrane region" description="Helical" evidence="6">
    <location>
        <begin position="20"/>
        <end position="41"/>
    </location>
</feature>
<dbReference type="OrthoDB" id="3251871at2759"/>
<dbReference type="EMBL" id="JADNRY010000009">
    <property type="protein sequence ID" value="KAF9075394.1"/>
    <property type="molecule type" value="Genomic_DNA"/>
</dbReference>
<dbReference type="Gene3D" id="1.20.1070.10">
    <property type="entry name" value="Rhodopsin 7-helix transmembrane proteins"/>
    <property type="match status" value="1"/>
</dbReference>
<feature type="transmembrane region" description="Helical" evidence="6">
    <location>
        <begin position="231"/>
        <end position="254"/>
    </location>
</feature>
<evidence type="ECO:0000256" key="3">
    <source>
        <dbReference type="ARBA" id="ARBA00022989"/>
    </source>
</evidence>
<keyword evidence="3 6" id="KW-1133">Transmembrane helix</keyword>
<evidence type="ECO:0000256" key="4">
    <source>
        <dbReference type="ARBA" id="ARBA00023136"/>
    </source>
</evidence>
<protein>
    <recommendedName>
        <fullName evidence="9">G-protein coupled receptors family 2 profile 2 domain-containing protein</fullName>
    </recommendedName>
</protein>
<accession>A0A9P5UDP3</accession>
<dbReference type="PANTHER" id="PTHR23112:SF0">
    <property type="entry name" value="TRANSMEMBRANE PROTEIN 116"/>
    <property type="match status" value="1"/>
</dbReference>
<keyword evidence="8" id="KW-1185">Reference proteome</keyword>
<dbReference type="GO" id="GO:0005886">
    <property type="term" value="C:plasma membrane"/>
    <property type="evidence" value="ECO:0007669"/>
    <property type="project" value="TreeGrafter"/>
</dbReference>
<feature type="region of interest" description="Disordered" evidence="5">
    <location>
        <begin position="335"/>
        <end position="401"/>
    </location>
</feature>
<keyword evidence="2 6" id="KW-0812">Transmembrane</keyword>
<dbReference type="AlphaFoldDB" id="A0A9P5UDP3"/>
<organism evidence="7 8">
    <name type="scientific">Rhodocollybia butyracea</name>
    <dbReference type="NCBI Taxonomy" id="206335"/>
    <lineage>
        <taxon>Eukaryota</taxon>
        <taxon>Fungi</taxon>
        <taxon>Dikarya</taxon>
        <taxon>Basidiomycota</taxon>
        <taxon>Agaricomycotina</taxon>
        <taxon>Agaricomycetes</taxon>
        <taxon>Agaricomycetidae</taxon>
        <taxon>Agaricales</taxon>
        <taxon>Marasmiineae</taxon>
        <taxon>Omphalotaceae</taxon>
        <taxon>Rhodocollybia</taxon>
    </lineage>
</organism>
<proteinExistence type="predicted"/>
<sequence length="401" mass="44713">MGNLTFTSDMETMSNLSWSVTSAVGSGLCFLVLLVIGAVWLHPTSRPYLDRVSFRIVTIVVFANMIFAISSAVGGSVTHPGFLCGFSIFVLQFTLQFSSFLLFCIALNLQLVVLYHFNGQRMEKFYVIVSFVMSAFLVVPAYAANQYGWDPLERDCWYKNDNKIQRLAWQISTQVAWTAVTALGEIVASVSVILFLLRHQARTKRVFVSTPTSSAPQVIHANSYRRIILRIFLYPLASCFVNLLSIFTVLHSTISDGIHNQADYNILLLSDFLYGGRAIVYAFLVASDPALVRGVKALYHALRGNDPDLSTGKSSTLDGVVVRIELTTIRDCLEDGQPQEMEVDTSKTKPPSGGVISESSSSSFAFEREDRNNSRVLPTLDVRRQEETRRQEEAAAFNRQL</sequence>
<gene>
    <name evidence="7" type="ORF">BDP27DRAFT_1257078</name>
</gene>
<evidence type="ECO:0000256" key="5">
    <source>
        <dbReference type="SAM" id="MobiDB-lite"/>
    </source>
</evidence>
<evidence type="ECO:0008006" key="9">
    <source>
        <dbReference type="Google" id="ProtNLM"/>
    </source>
</evidence>
<feature type="transmembrane region" description="Helical" evidence="6">
    <location>
        <begin position="125"/>
        <end position="144"/>
    </location>
</feature>
<dbReference type="GO" id="GO:0007189">
    <property type="term" value="P:adenylate cyclase-activating G protein-coupled receptor signaling pathway"/>
    <property type="evidence" value="ECO:0007669"/>
    <property type="project" value="TreeGrafter"/>
</dbReference>
<reference evidence="7" key="1">
    <citation type="submission" date="2020-11" db="EMBL/GenBank/DDBJ databases">
        <authorList>
            <consortium name="DOE Joint Genome Institute"/>
            <person name="Ahrendt S."/>
            <person name="Riley R."/>
            <person name="Andreopoulos W."/>
            <person name="Labutti K."/>
            <person name="Pangilinan J."/>
            <person name="Ruiz-Duenas F.J."/>
            <person name="Barrasa J.M."/>
            <person name="Sanchez-Garcia M."/>
            <person name="Camarero S."/>
            <person name="Miyauchi S."/>
            <person name="Serrano A."/>
            <person name="Linde D."/>
            <person name="Babiker R."/>
            <person name="Drula E."/>
            <person name="Ayuso-Fernandez I."/>
            <person name="Pacheco R."/>
            <person name="Padilla G."/>
            <person name="Ferreira P."/>
            <person name="Barriuso J."/>
            <person name="Kellner H."/>
            <person name="Castanera R."/>
            <person name="Alfaro M."/>
            <person name="Ramirez L."/>
            <person name="Pisabarro A.G."/>
            <person name="Kuo A."/>
            <person name="Tritt A."/>
            <person name="Lipzen A."/>
            <person name="He G."/>
            <person name="Yan M."/>
            <person name="Ng V."/>
            <person name="Cullen D."/>
            <person name="Martin F."/>
            <person name="Rosso M.-N."/>
            <person name="Henrissat B."/>
            <person name="Hibbett D."/>
            <person name="Martinez A.T."/>
            <person name="Grigoriev I.V."/>
        </authorList>
    </citation>
    <scope>NUCLEOTIDE SEQUENCE</scope>
    <source>
        <strain evidence="7">AH 40177</strain>
    </source>
</reference>
<feature type="transmembrane region" description="Helical" evidence="6">
    <location>
        <begin position="175"/>
        <end position="197"/>
    </location>
</feature>
<comment type="caution">
    <text evidence="7">The sequence shown here is derived from an EMBL/GenBank/DDBJ whole genome shotgun (WGS) entry which is preliminary data.</text>
</comment>
<dbReference type="GO" id="GO:0004930">
    <property type="term" value="F:G protein-coupled receptor activity"/>
    <property type="evidence" value="ECO:0007669"/>
    <property type="project" value="TreeGrafter"/>
</dbReference>
<evidence type="ECO:0000256" key="6">
    <source>
        <dbReference type="SAM" id="Phobius"/>
    </source>
</evidence>
<keyword evidence="4 6" id="KW-0472">Membrane</keyword>
<evidence type="ECO:0000313" key="8">
    <source>
        <dbReference type="Proteomes" id="UP000772434"/>
    </source>
</evidence>
<feature type="transmembrane region" description="Helical" evidence="6">
    <location>
        <begin position="266"/>
        <end position="286"/>
    </location>
</feature>
<feature type="compositionally biased region" description="Basic and acidic residues" evidence="5">
    <location>
        <begin position="381"/>
        <end position="393"/>
    </location>
</feature>
<feature type="transmembrane region" description="Helical" evidence="6">
    <location>
        <begin position="53"/>
        <end position="73"/>
    </location>
</feature>
<evidence type="ECO:0000256" key="1">
    <source>
        <dbReference type="ARBA" id="ARBA00004141"/>
    </source>
</evidence>
<dbReference type="PANTHER" id="PTHR23112">
    <property type="entry name" value="G PROTEIN-COUPLED RECEPTOR 157-RELATED"/>
    <property type="match status" value="1"/>
</dbReference>
<evidence type="ECO:0000313" key="7">
    <source>
        <dbReference type="EMBL" id="KAF9075394.1"/>
    </source>
</evidence>
<comment type="subcellular location">
    <subcellularLocation>
        <location evidence="1">Membrane</location>
        <topology evidence="1">Multi-pass membrane protein</topology>
    </subcellularLocation>
</comment>